<dbReference type="OrthoDB" id="8525727at2"/>
<sequence>MISPEDFRDAMSWLGAAVNIITTDGEHGRAGLTATAVCSVSASPPTLLVCVNKASYAWTVLQKNEVLCVNVLRASDKGVADLFAGRSSVPPQDRFDLHNWNKLATGAPVLETALVAMDCRISEIKEVGSHSICLAAVDEIYNGLPGAALIYFQRHYGTLTLPKIVA</sequence>
<dbReference type="PANTHER" id="PTHR30466:SF1">
    <property type="entry name" value="FMN REDUCTASE (NADH) RUTF"/>
    <property type="match status" value="1"/>
</dbReference>
<dbReference type="Gene3D" id="2.30.110.10">
    <property type="entry name" value="Electron Transport, Fmn-binding Protein, Chain A"/>
    <property type="match status" value="1"/>
</dbReference>
<dbReference type="SUPFAM" id="SSF50475">
    <property type="entry name" value="FMN-binding split barrel"/>
    <property type="match status" value="1"/>
</dbReference>
<evidence type="ECO:0000259" key="2">
    <source>
        <dbReference type="SMART" id="SM00903"/>
    </source>
</evidence>
<dbReference type="SMART" id="SM00903">
    <property type="entry name" value="Flavin_Reduct"/>
    <property type="match status" value="1"/>
</dbReference>
<dbReference type="Proteomes" id="UP000246145">
    <property type="component" value="Unassembled WGS sequence"/>
</dbReference>
<dbReference type="InterPro" id="IPR002563">
    <property type="entry name" value="Flavin_Rdtase-like_dom"/>
</dbReference>
<accession>A0A2U1CL34</accession>
<dbReference type="Pfam" id="PF01613">
    <property type="entry name" value="Flavin_Reduct"/>
    <property type="match status" value="1"/>
</dbReference>
<proteinExistence type="predicted"/>
<protein>
    <submittedName>
        <fullName evidence="3">Flavin reductase</fullName>
    </submittedName>
</protein>
<dbReference type="InterPro" id="IPR012349">
    <property type="entry name" value="Split_barrel_FMN-bd"/>
</dbReference>
<dbReference type="RefSeq" id="WP_116518724.1">
    <property type="nucleotide sequence ID" value="NZ_JACCEX010000003.1"/>
</dbReference>
<evidence type="ECO:0000313" key="4">
    <source>
        <dbReference type="Proteomes" id="UP000246145"/>
    </source>
</evidence>
<keyword evidence="4" id="KW-1185">Reference proteome</keyword>
<dbReference type="EMBL" id="QEKO01000003">
    <property type="protein sequence ID" value="PVY61705.1"/>
    <property type="molecule type" value="Genomic_DNA"/>
</dbReference>
<dbReference type="AlphaFoldDB" id="A0A2U1CL34"/>
<evidence type="ECO:0000313" key="3">
    <source>
        <dbReference type="EMBL" id="PVY61705.1"/>
    </source>
</evidence>
<dbReference type="GO" id="GO:0042602">
    <property type="term" value="F:riboflavin reductase (NADPH) activity"/>
    <property type="evidence" value="ECO:0007669"/>
    <property type="project" value="TreeGrafter"/>
</dbReference>
<evidence type="ECO:0000256" key="1">
    <source>
        <dbReference type="ARBA" id="ARBA00023002"/>
    </source>
</evidence>
<dbReference type="PANTHER" id="PTHR30466">
    <property type="entry name" value="FLAVIN REDUCTASE"/>
    <property type="match status" value="1"/>
</dbReference>
<gene>
    <name evidence="3" type="ORF">C7440_2436</name>
</gene>
<dbReference type="GO" id="GO:0006208">
    <property type="term" value="P:pyrimidine nucleobase catabolic process"/>
    <property type="evidence" value="ECO:0007669"/>
    <property type="project" value="TreeGrafter"/>
</dbReference>
<organism evidence="3 4">
    <name type="scientific">Pusillimonas noertemannii</name>
    <dbReference type="NCBI Taxonomy" id="305977"/>
    <lineage>
        <taxon>Bacteria</taxon>
        <taxon>Pseudomonadati</taxon>
        <taxon>Pseudomonadota</taxon>
        <taxon>Betaproteobacteria</taxon>
        <taxon>Burkholderiales</taxon>
        <taxon>Alcaligenaceae</taxon>
        <taxon>Pusillimonas</taxon>
    </lineage>
</organism>
<reference evidence="3 4" key="1">
    <citation type="submission" date="2018-04" db="EMBL/GenBank/DDBJ databases">
        <title>Genomic Encyclopedia of Type Strains, Phase IV (KMG-IV): sequencing the most valuable type-strain genomes for metagenomic binning, comparative biology and taxonomic classification.</title>
        <authorList>
            <person name="Goeker M."/>
        </authorList>
    </citation>
    <scope>NUCLEOTIDE SEQUENCE [LARGE SCALE GENOMIC DNA]</scope>
    <source>
        <strain evidence="3 4">DSM 10065</strain>
    </source>
</reference>
<dbReference type="InterPro" id="IPR050268">
    <property type="entry name" value="NADH-dep_flavin_reductase"/>
</dbReference>
<name>A0A2U1CL34_9BURK</name>
<comment type="caution">
    <text evidence="3">The sequence shown here is derived from an EMBL/GenBank/DDBJ whole genome shotgun (WGS) entry which is preliminary data.</text>
</comment>
<keyword evidence="1" id="KW-0560">Oxidoreductase</keyword>
<feature type="domain" description="Flavin reductase like" evidence="2">
    <location>
        <begin position="11"/>
        <end position="158"/>
    </location>
</feature>
<dbReference type="GO" id="GO:0010181">
    <property type="term" value="F:FMN binding"/>
    <property type="evidence" value="ECO:0007669"/>
    <property type="project" value="InterPro"/>
</dbReference>